<dbReference type="AlphaFoldDB" id="A0A4P6YSG4"/>
<evidence type="ECO:0000313" key="4">
    <source>
        <dbReference type="EMBL" id="QBO35649.1"/>
    </source>
</evidence>
<dbReference type="Pfam" id="PF16729">
    <property type="entry name" value="DUF5067"/>
    <property type="match status" value="1"/>
</dbReference>
<sequence>MSKVLKFVPILLLAVILTACGATKSNTASSTSKSTAASAHKPTKPADIKFTKQTLTTPQGTLTITGHKIAPSGVQENTGEKADKNQFIIYFTFKNTSAHDVYPADIWDKYVSATQAGKKLVTGNLAWSTAESADNNLLNRSVMPVKAGKQCKTLGMFRYPQKTTTPLTVNFTASNKVTIHSIKYPVK</sequence>
<reference evidence="5" key="1">
    <citation type="submission" date="2019-03" db="EMBL/GenBank/DDBJ databases">
        <title>Weissella sp. 26KH-42 Genome sequencing.</title>
        <authorList>
            <person name="Heo J."/>
            <person name="Kim S.-J."/>
            <person name="Kim J.-S."/>
            <person name="Hong S.-B."/>
            <person name="Kwon S.-W."/>
        </authorList>
    </citation>
    <scope>NUCLEOTIDE SEQUENCE [LARGE SCALE GENOMIC DNA]</scope>
    <source>
        <strain evidence="5">26KH-42</strain>
    </source>
</reference>
<protein>
    <submittedName>
        <fullName evidence="4">DUF5067 domain-containing protein</fullName>
    </submittedName>
</protein>
<dbReference type="OrthoDB" id="2293256at2"/>
<evidence type="ECO:0000256" key="1">
    <source>
        <dbReference type="ARBA" id="ARBA00022729"/>
    </source>
</evidence>
<dbReference type="Proteomes" id="UP000292886">
    <property type="component" value="Chromosome"/>
</dbReference>
<dbReference type="Gene3D" id="2.60.40.1240">
    <property type="match status" value="1"/>
</dbReference>
<keyword evidence="5" id="KW-1185">Reference proteome</keyword>
<dbReference type="EMBL" id="CP037940">
    <property type="protein sequence ID" value="QBO35649.1"/>
    <property type="molecule type" value="Genomic_DNA"/>
</dbReference>
<organism evidence="4 5">
    <name type="scientific">Periweissella cryptocerci</name>
    <dbReference type="NCBI Taxonomy" id="2506420"/>
    <lineage>
        <taxon>Bacteria</taxon>
        <taxon>Bacillati</taxon>
        <taxon>Bacillota</taxon>
        <taxon>Bacilli</taxon>
        <taxon>Lactobacillales</taxon>
        <taxon>Lactobacillaceae</taxon>
        <taxon>Periweissella</taxon>
    </lineage>
</organism>
<feature type="chain" id="PRO_5039213284" evidence="2">
    <location>
        <begin position="22"/>
        <end position="187"/>
    </location>
</feature>
<proteinExistence type="predicted"/>
<dbReference type="InterPro" id="IPR029050">
    <property type="entry name" value="Immunoprotect_excell_Ig-like"/>
</dbReference>
<dbReference type="PROSITE" id="PS51257">
    <property type="entry name" value="PROKAR_LIPOPROTEIN"/>
    <property type="match status" value="1"/>
</dbReference>
<dbReference type="InterPro" id="IPR031989">
    <property type="entry name" value="DUF5067"/>
</dbReference>
<feature type="domain" description="DUF5067" evidence="3">
    <location>
        <begin position="37"/>
        <end position="172"/>
    </location>
</feature>
<feature type="signal peptide" evidence="2">
    <location>
        <begin position="1"/>
        <end position="21"/>
    </location>
</feature>
<evidence type="ECO:0000313" key="5">
    <source>
        <dbReference type="Proteomes" id="UP000292886"/>
    </source>
</evidence>
<keyword evidence="1 2" id="KW-0732">Signal</keyword>
<evidence type="ECO:0000259" key="3">
    <source>
        <dbReference type="Pfam" id="PF16729"/>
    </source>
</evidence>
<evidence type="ECO:0000256" key="2">
    <source>
        <dbReference type="SAM" id="SignalP"/>
    </source>
</evidence>
<dbReference type="KEGG" id="wei:EQG49_03830"/>
<accession>A0A4P6YSG4</accession>
<name>A0A4P6YSG4_9LACO</name>
<dbReference type="RefSeq" id="WP_133362728.1">
    <property type="nucleotide sequence ID" value="NZ_CP037940.1"/>
</dbReference>
<gene>
    <name evidence="4" type="ORF">EQG49_03830</name>
</gene>